<gene>
    <name evidence="2" type="ORF">ODALV1_LOCUS5941</name>
</gene>
<evidence type="ECO:0000256" key="1">
    <source>
        <dbReference type="SAM" id="MobiDB-lite"/>
    </source>
</evidence>
<dbReference type="Proteomes" id="UP001642540">
    <property type="component" value="Unassembled WGS sequence"/>
</dbReference>
<feature type="region of interest" description="Disordered" evidence="1">
    <location>
        <begin position="80"/>
        <end position="101"/>
    </location>
</feature>
<evidence type="ECO:0000313" key="3">
    <source>
        <dbReference type="Proteomes" id="UP001642540"/>
    </source>
</evidence>
<feature type="compositionally biased region" description="Polar residues" evidence="1">
    <location>
        <begin position="83"/>
        <end position="101"/>
    </location>
</feature>
<keyword evidence="3" id="KW-1185">Reference proteome</keyword>
<name>A0ABP1Q0N3_9HEXA</name>
<proteinExistence type="predicted"/>
<feature type="compositionally biased region" description="Basic and acidic residues" evidence="1">
    <location>
        <begin position="1"/>
        <end position="14"/>
    </location>
</feature>
<comment type="caution">
    <text evidence="2">The sequence shown here is derived from an EMBL/GenBank/DDBJ whole genome shotgun (WGS) entry which is preliminary data.</text>
</comment>
<reference evidence="2 3" key="1">
    <citation type="submission" date="2024-08" db="EMBL/GenBank/DDBJ databases">
        <authorList>
            <person name="Cucini C."/>
            <person name="Frati F."/>
        </authorList>
    </citation>
    <scope>NUCLEOTIDE SEQUENCE [LARGE SCALE GENOMIC DNA]</scope>
</reference>
<organism evidence="2 3">
    <name type="scientific">Orchesella dallaii</name>
    <dbReference type="NCBI Taxonomy" id="48710"/>
    <lineage>
        <taxon>Eukaryota</taxon>
        <taxon>Metazoa</taxon>
        <taxon>Ecdysozoa</taxon>
        <taxon>Arthropoda</taxon>
        <taxon>Hexapoda</taxon>
        <taxon>Collembola</taxon>
        <taxon>Entomobryomorpha</taxon>
        <taxon>Entomobryoidea</taxon>
        <taxon>Orchesellidae</taxon>
        <taxon>Orchesellinae</taxon>
        <taxon>Orchesella</taxon>
    </lineage>
</organism>
<evidence type="ECO:0000313" key="2">
    <source>
        <dbReference type="EMBL" id="CAL8084901.1"/>
    </source>
</evidence>
<feature type="region of interest" description="Disordered" evidence="1">
    <location>
        <begin position="1"/>
        <end position="21"/>
    </location>
</feature>
<dbReference type="EMBL" id="CAXLJM020000019">
    <property type="protein sequence ID" value="CAL8084901.1"/>
    <property type="molecule type" value="Genomic_DNA"/>
</dbReference>
<accession>A0ABP1Q0N3</accession>
<protein>
    <submittedName>
        <fullName evidence="2">Uncharacterized protein</fullName>
    </submittedName>
</protein>
<sequence length="150" mass="16199">MEVEEEQPRTEMVDGHAGQNSSTSGNVSIIINLYGMDASVAGTGMPIGSSSNSRGVIITMQSAHPIIALDENVGDTVSKKKSNFPSNANVSSEEGYDKSTTYSFTEDFEELEEIDEDVEVISESAFDSAIRFSSEMEVDEEQPITEMTGP</sequence>